<name>A0A132N160_9ACTN</name>
<feature type="domain" description="ATPase of the ABC class C-terminal" evidence="1">
    <location>
        <begin position="146"/>
        <end position="422"/>
    </location>
</feature>
<dbReference type="Pfam" id="PF21117">
    <property type="entry name" value="MRB1590_C"/>
    <property type="match status" value="1"/>
</dbReference>
<reference evidence="4 5" key="1">
    <citation type="submission" date="2015-02" db="EMBL/GenBank/DDBJ databases">
        <title>Physiological reanalysis, assessment of diazotrophy, and genome sequences of multiple isolates of Streptomyces thermoautotrophicus.</title>
        <authorList>
            <person name="MacKellar D.C."/>
            <person name="Lieber L."/>
            <person name="Norman J."/>
            <person name="Bolger A."/>
            <person name="Tobin C."/>
            <person name="Murray J.W."/>
            <person name="Prell J."/>
        </authorList>
    </citation>
    <scope>NUCLEOTIDE SEQUENCE [LARGE SCALE GENOMIC DNA]</scope>
    <source>
        <strain evidence="4 5">UBT1</strain>
    </source>
</reference>
<dbReference type="InterPro" id="IPR019195">
    <property type="entry name" value="ABC_ATPase_put"/>
</dbReference>
<accession>A0A132N160</accession>
<evidence type="ECO:0000313" key="5">
    <source>
        <dbReference type="Proteomes" id="UP000070659"/>
    </source>
</evidence>
<feature type="domain" description="MRB1590-like C-terminal" evidence="3">
    <location>
        <begin position="444"/>
        <end position="542"/>
    </location>
</feature>
<evidence type="ECO:0000313" key="4">
    <source>
        <dbReference type="EMBL" id="KWX03824.1"/>
    </source>
</evidence>
<dbReference type="EMBL" id="JYIJ01000017">
    <property type="protein sequence ID" value="KWX03824.1"/>
    <property type="molecule type" value="Genomic_DNA"/>
</dbReference>
<dbReference type="SUPFAM" id="SSF52540">
    <property type="entry name" value="P-loop containing nucleoside triphosphate hydrolases"/>
    <property type="match status" value="1"/>
</dbReference>
<dbReference type="Proteomes" id="UP000070659">
    <property type="component" value="Unassembled WGS sequence"/>
</dbReference>
<dbReference type="InterPro" id="IPR046834">
    <property type="entry name" value="ABC_ATPase_C"/>
</dbReference>
<dbReference type="InterPro" id="IPR027417">
    <property type="entry name" value="P-loop_NTPase"/>
</dbReference>
<dbReference type="InterPro" id="IPR046833">
    <property type="entry name" value="ABC_N"/>
</dbReference>
<feature type="domain" description="ATPase of the ABC class N-terminal" evidence="2">
    <location>
        <begin position="2"/>
        <end position="137"/>
    </location>
</feature>
<dbReference type="Pfam" id="PF09818">
    <property type="entry name" value="ABC_ATPase"/>
    <property type="match status" value="1"/>
</dbReference>
<evidence type="ECO:0000259" key="2">
    <source>
        <dbReference type="Pfam" id="PF20446"/>
    </source>
</evidence>
<dbReference type="AlphaFoldDB" id="A0A132N160"/>
<dbReference type="Pfam" id="PF20446">
    <property type="entry name" value="ABC_N"/>
    <property type="match status" value="1"/>
</dbReference>
<evidence type="ECO:0000259" key="1">
    <source>
        <dbReference type="Pfam" id="PF09818"/>
    </source>
</evidence>
<sequence length="547" mass="58987">MHGQGYGRYREIRGSYAYPAFTLEVEKVQVDPYAPPTRLAVHLPAAQAGLPAELYRTPVRRRAIADHLARRLADALARTAFAVDAGGQEVLDRSACQVTAGGDVVLRLGVDLPGPGRRIDGRQAERLLCRALPEAVATLRWSALDAEEARRFVATVEDADALRRMLPELGLVAFVADGAVLPRRSGVDPRPLTGPHVVRFSSPPSLRVEVELPNAGRVTGMGLPEGVTLIVGGGFHGKSTLLRALEYGVYDHVPGDGRELVVTRYETVKIRAEDGRQVTRTDVSPFVAGLPTGEDTADFSTPNASGSTSQAANIVEALEAGARVLLVDEDTAATNLMIRDARMQELVAKEREPLTPFVDLVQPLYAEHGVSTVLVMGGSGDYFDVADKVVIMDAFQPRDVTADARAIAERHRTGRVSEAKRFPAIRHRVPDPDSLDPVVRGKSKIKARGTDALQYGDAHIDLGAVEQLVDPSQVTGVGLALARLRDRFLDGRRTLAEALDRLEAELASSGIDALRAGYAGDLAAPRRFEVAAALNRLRGLRIAGFRE</sequence>
<dbReference type="PANTHER" id="PTHR38149">
    <property type="entry name" value="ATPASE"/>
    <property type="match status" value="1"/>
</dbReference>
<evidence type="ECO:0000259" key="3">
    <source>
        <dbReference type="Pfam" id="PF21117"/>
    </source>
</evidence>
<protein>
    <submittedName>
        <fullName evidence="4">ABC transporter ATPase</fullName>
    </submittedName>
</protein>
<dbReference type="PATRIC" id="fig|1469144.8.peg.2578"/>
<gene>
    <name evidence="4" type="ORF">TH66_10385</name>
</gene>
<comment type="caution">
    <text evidence="4">The sequence shown here is derived from an EMBL/GenBank/DDBJ whole genome shotgun (WGS) entry which is preliminary data.</text>
</comment>
<dbReference type="InterPro" id="IPR049069">
    <property type="entry name" value="MRB1590-like_C"/>
</dbReference>
<proteinExistence type="predicted"/>
<organism evidence="4 5">
    <name type="scientific">Carbonactinospora thermoautotrophica</name>
    <dbReference type="NCBI Taxonomy" id="1469144"/>
    <lineage>
        <taxon>Bacteria</taxon>
        <taxon>Bacillati</taxon>
        <taxon>Actinomycetota</taxon>
        <taxon>Actinomycetes</taxon>
        <taxon>Kitasatosporales</taxon>
        <taxon>Carbonactinosporaceae</taxon>
        <taxon>Carbonactinospora</taxon>
    </lineage>
</organism>
<dbReference type="PANTHER" id="PTHR38149:SF1">
    <property type="entry name" value="ATPASE"/>
    <property type="match status" value="1"/>
</dbReference>